<evidence type="ECO:0000259" key="9">
    <source>
        <dbReference type="SMART" id="SM00244"/>
    </source>
</evidence>
<organism evidence="10 11">
    <name type="scientific">Kordiimonas sediminis</name>
    <dbReference type="NCBI Taxonomy" id="1735581"/>
    <lineage>
        <taxon>Bacteria</taxon>
        <taxon>Pseudomonadati</taxon>
        <taxon>Pseudomonadota</taxon>
        <taxon>Alphaproteobacteria</taxon>
        <taxon>Kordiimonadales</taxon>
        <taxon>Kordiimonadaceae</taxon>
        <taxon>Kordiimonas</taxon>
    </lineage>
</organism>
<dbReference type="EMBL" id="BNCI01000002">
    <property type="protein sequence ID" value="GHF30737.1"/>
    <property type="molecule type" value="Genomic_DNA"/>
</dbReference>
<comment type="subcellular location">
    <subcellularLocation>
        <location evidence="1">Membrane</location>
        <topology evidence="1">Single-pass membrane protein</topology>
    </subcellularLocation>
</comment>
<keyword evidence="10" id="KW-0645">Protease</keyword>
<dbReference type="PANTHER" id="PTHR43327:SF2">
    <property type="entry name" value="MODULATOR OF FTSH PROTEASE HFLK"/>
    <property type="match status" value="1"/>
</dbReference>
<evidence type="ECO:0000313" key="11">
    <source>
        <dbReference type="Proteomes" id="UP000630923"/>
    </source>
</evidence>
<comment type="function">
    <text evidence="6">HflC and HflK could encode or regulate a protease.</text>
</comment>
<dbReference type="CDD" id="cd03404">
    <property type="entry name" value="SPFH_HflK"/>
    <property type="match status" value="1"/>
</dbReference>
<comment type="subunit">
    <text evidence="6">HflC and HflK may interact to form a multimeric complex.</text>
</comment>
<comment type="caution">
    <text evidence="10">The sequence shown here is derived from an EMBL/GenBank/DDBJ whole genome shotgun (WGS) entry which is preliminary data.</text>
</comment>
<dbReference type="RefSeq" id="WP_191253944.1">
    <property type="nucleotide sequence ID" value="NZ_BNCI01000002.1"/>
</dbReference>
<keyword evidence="4 6" id="KW-1133">Transmembrane helix</keyword>
<evidence type="ECO:0000256" key="1">
    <source>
        <dbReference type="ARBA" id="ARBA00004167"/>
    </source>
</evidence>
<comment type="similarity">
    <text evidence="2 6">Belongs to the band 7/mec-2 family. HflK subfamily.</text>
</comment>
<feature type="coiled-coil region" evidence="7">
    <location>
        <begin position="228"/>
        <end position="277"/>
    </location>
</feature>
<dbReference type="InterPro" id="IPR010201">
    <property type="entry name" value="HflK"/>
</dbReference>
<evidence type="ECO:0000256" key="7">
    <source>
        <dbReference type="SAM" id="Coils"/>
    </source>
</evidence>
<dbReference type="AlphaFoldDB" id="A0A919EAQ2"/>
<reference evidence="10" key="1">
    <citation type="journal article" date="2014" name="Int. J. Syst. Evol. Microbiol.">
        <title>Complete genome sequence of Corynebacterium casei LMG S-19264T (=DSM 44701T), isolated from a smear-ripened cheese.</title>
        <authorList>
            <consortium name="US DOE Joint Genome Institute (JGI-PGF)"/>
            <person name="Walter F."/>
            <person name="Albersmeier A."/>
            <person name="Kalinowski J."/>
            <person name="Ruckert C."/>
        </authorList>
    </citation>
    <scope>NUCLEOTIDE SEQUENCE</scope>
    <source>
        <strain evidence="10">KCTC 42590</strain>
    </source>
</reference>
<dbReference type="NCBIfam" id="TIGR01933">
    <property type="entry name" value="hflK"/>
    <property type="match status" value="1"/>
</dbReference>
<dbReference type="Gene3D" id="3.30.479.30">
    <property type="entry name" value="Band 7 domain"/>
    <property type="match status" value="1"/>
</dbReference>
<keyword evidence="11" id="KW-1185">Reference proteome</keyword>
<dbReference type="InterPro" id="IPR050710">
    <property type="entry name" value="Band7/mec-2_domain"/>
</dbReference>
<evidence type="ECO:0000256" key="2">
    <source>
        <dbReference type="ARBA" id="ARBA00006971"/>
    </source>
</evidence>
<evidence type="ECO:0000256" key="8">
    <source>
        <dbReference type="SAM" id="MobiDB-lite"/>
    </source>
</evidence>
<keyword evidence="5 6" id="KW-0472">Membrane</keyword>
<keyword evidence="3 6" id="KW-0812">Transmembrane</keyword>
<feature type="domain" description="Band 7" evidence="9">
    <location>
        <begin position="66"/>
        <end position="236"/>
    </location>
</feature>
<dbReference type="PANTHER" id="PTHR43327">
    <property type="entry name" value="STOMATIN-LIKE PROTEIN 2, MITOCHONDRIAL"/>
    <property type="match status" value="1"/>
</dbReference>
<evidence type="ECO:0000256" key="3">
    <source>
        <dbReference type="ARBA" id="ARBA00022692"/>
    </source>
</evidence>
<sequence>MPWQNNGGNGDRPNPWGGGGSGGRNEPPQFDDFIKKGQDQLKSAMPGGAGGVVLIVLVMIALWLASGLYRVETNEQGVVMRFGKYVDSTAPGLHWHLPYPIETVEVRGVTDEQTIEIGVRGASNRSESLMLTSDENIVDVRFNVVWRIADLGNYLFNLADPQQTVKSVAESVMRELVGKERITPIITTARGTLQSDALLEMQNILDTYESGITVLRVQIIESEAPDEVKDAFLDVQRAEADQQRLMNEAEQYRNRIIPEAKGRAQQLVNQAEAYKAEVVARATGESARFLSVYEQYVAAKDVTRKRLYLETMEEILAGMDKIVIDGDAGSGVVPYLPLDQLTKKKSEGEE</sequence>
<feature type="transmembrane region" description="Helical" evidence="6">
    <location>
        <begin position="44"/>
        <end position="65"/>
    </location>
</feature>
<dbReference type="Pfam" id="PF12221">
    <property type="entry name" value="HflK_N"/>
    <property type="match status" value="1"/>
</dbReference>
<accession>A0A919EAQ2</accession>
<proteinExistence type="inferred from homology"/>
<dbReference type="Proteomes" id="UP000630923">
    <property type="component" value="Unassembled WGS sequence"/>
</dbReference>
<dbReference type="SMART" id="SM00244">
    <property type="entry name" value="PHB"/>
    <property type="match status" value="1"/>
</dbReference>
<evidence type="ECO:0000256" key="5">
    <source>
        <dbReference type="ARBA" id="ARBA00023136"/>
    </source>
</evidence>
<dbReference type="GO" id="GO:0006508">
    <property type="term" value="P:proteolysis"/>
    <property type="evidence" value="ECO:0007669"/>
    <property type="project" value="UniProtKB-KW"/>
</dbReference>
<evidence type="ECO:0000313" key="10">
    <source>
        <dbReference type="EMBL" id="GHF30737.1"/>
    </source>
</evidence>
<dbReference type="Pfam" id="PF01145">
    <property type="entry name" value="Band_7"/>
    <property type="match status" value="1"/>
</dbReference>
<keyword evidence="7" id="KW-0175">Coiled coil</keyword>
<feature type="region of interest" description="Disordered" evidence="8">
    <location>
        <begin position="1"/>
        <end position="31"/>
    </location>
</feature>
<reference evidence="10" key="2">
    <citation type="submission" date="2020-09" db="EMBL/GenBank/DDBJ databases">
        <authorList>
            <person name="Sun Q."/>
            <person name="Kim S."/>
        </authorList>
    </citation>
    <scope>NUCLEOTIDE SEQUENCE</scope>
    <source>
        <strain evidence="10">KCTC 42590</strain>
    </source>
</reference>
<dbReference type="SUPFAM" id="SSF117892">
    <property type="entry name" value="Band 7/SPFH domain"/>
    <property type="match status" value="1"/>
</dbReference>
<dbReference type="GO" id="GO:0008233">
    <property type="term" value="F:peptidase activity"/>
    <property type="evidence" value="ECO:0007669"/>
    <property type="project" value="UniProtKB-KW"/>
</dbReference>
<gene>
    <name evidence="10" type="ORF">GCM10017044_27650</name>
</gene>
<keyword evidence="10" id="KW-0378">Hydrolase</keyword>
<protein>
    <recommendedName>
        <fullName evidence="6">Protein HflK</fullName>
    </recommendedName>
</protein>
<evidence type="ECO:0000256" key="4">
    <source>
        <dbReference type="ARBA" id="ARBA00022989"/>
    </source>
</evidence>
<dbReference type="GO" id="GO:0016020">
    <property type="term" value="C:membrane"/>
    <property type="evidence" value="ECO:0007669"/>
    <property type="project" value="UniProtKB-SubCell"/>
</dbReference>
<dbReference type="InterPro" id="IPR036013">
    <property type="entry name" value="Band_7/SPFH_dom_sf"/>
</dbReference>
<dbReference type="InterPro" id="IPR020980">
    <property type="entry name" value="Membrane_HflK_N"/>
</dbReference>
<name>A0A919EAQ2_9PROT</name>
<evidence type="ECO:0000256" key="6">
    <source>
        <dbReference type="RuleBase" id="RU364113"/>
    </source>
</evidence>
<dbReference type="InterPro" id="IPR001107">
    <property type="entry name" value="Band_7"/>
</dbReference>